<dbReference type="InterPro" id="IPR007161">
    <property type="entry name" value="DUF364"/>
</dbReference>
<accession>A0A1G9EP13</accession>
<evidence type="ECO:0000259" key="1">
    <source>
        <dbReference type="Pfam" id="PF04016"/>
    </source>
</evidence>
<proteinExistence type="predicted"/>
<feature type="domain" description="Putative heavy-metal chelation" evidence="1">
    <location>
        <begin position="139"/>
        <end position="247"/>
    </location>
</feature>
<evidence type="ECO:0000313" key="2">
    <source>
        <dbReference type="EMBL" id="SDK77859.1"/>
    </source>
</evidence>
<evidence type="ECO:0000313" key="3">
    <source>
        <dbReference type="Proteomes" id="UP000199213"/>
    </source>
</evidence>
<dbReference type="SUPFAM" id="SSF159713">
    <property type="entry name" value="Dhaf3308-like"/>
    <property type="match status" value="1"/>
</dbReference>
<dbReference type="EMBL" id="FNFM01000012">
    <property type="protein sequence ID" value="SDK77859.1"/>
    <property type="molecule type" value="Genomic_DNA"/>
</dbReference>
<gene>
    <name evidence="2" type="ORF">SAMN04487820_112177</name>
</gene>
<reference evidence="3" key="1">
    <citation type="submission" date="2016-10" db="EMBL/GenBank/DDBJ databases">
        <authorList>
            <person name="Varghese N."/>
            <person name="Submissions S."/>
        </authorList>
    </citation>
    <scope>NUCLEOTIDE SEQUENCE [LARGE SCALE GENOMIC DNA]</scope>
    <source>
        <strain evidence="3">DSM 45460</strain>
    </source>
</reference>
<protein>
    <submittedName>
        <fullName evidence="2">Putative heavy-metal chelation</fullName>
    </submittedName>
</protein>
<dbReference type="RefSeq" id="WP_092631484.1">
    <property type="nucleotide sequence ID" value="NZ_FNFM01000012.1"/>
</dbReference>
<dbReference type="Gene3D" id="3.40.50.11590">
    <property type="match status" value="1"/>
</dbReference>
<dbReference type="OrthoDB" id="6017773at2"/>
<dbReference type="AlphaFoldDB" id="A0A1G9EP13"/>
<keyword evidence="3" id="KW-1185">Reference proteome</keyword>
<organism evidence="2 3">
    <name type="scientific">Actinopolyspora mzabensis</name>
    <dbReference type="NCBI Taxonomy" id="995066"/>
    <lineage>
        <taxon>Bacteria</taxon>
        <taxon>Bacillati</taxon>
        <taxon>Actinomycetota</taxon>
        <taxon>Actinomycetes</taxon>
        <taxon>Actinopolysporales</taxon>
        <taxon>Actinopolysporaceae</taxon>
        <taxon>Actinopolyspora</taxon>
    </lineage>
</organism>
<dbReference type="Proteomes" id="UP000199213">
    <property type="component" value="Unassembled WGS sequence"/>
</dbReference>
<dbReference type="Pfam" id="PF04016">
    <property type="entry name" value="DUF364"/>
    <property type="match status" value="1"/>
</dbReference>
<name>A0A1G9EP13_ACTMZ</name>
<sequence length="272" mass="28635">MAETATLDAPFTEVLDGSESPRPSELIATSVFWIQHGTRLAGSTTVYRNRYVLVRVGQSYGACAFEAGELDPDACSGASGSDLGTLLREAPLPLRIAALDAYLTETEHHRDRPDAEAVALPAGTPEQRARSRDEAIAGLLDVAPGSKVALIGVVTPLVAALRERGCACLPCDYNLDATADGGLVTSVMSEVLEPADAVVATGMTLGNGTFDGILRHCRKWNVPLIVYAQSGSAVARAFLGSGVTALSAEPFPFSQFESGTTTLYRYRAARSS</sequence>